<feature type="compositionally biased region" description="Basic and acidic residues" evidence="1">
    <location>
        <begin position="1"/>
        <end position="37"/>
    </location>
</feature>
<dbReference type="Proteomes" id="UP001153269">
    <property type="component" value="Unassembled WGS sequence"/>
</dbReference>
<organism evidence="2 3">
    <name type="scientific">Pleuronectes platessa</name>
    <name type="common">European plaice</name>
    <dbReference type="NCBI Taxonomy" id="8262"/>
    <lineage>
        <taxon>Eukaryota</taxon>
        <taxon>Metazoa</taxon>
        <taxon>Chordata</taxon>
        <taxon>Craniata</taxon>
        <taxon>Vertebrata</taxon>
        <taxon>Euteleostomi</taxon>
        <taxon>Actinopterygii</taxon>
        <taxon>Neopterygii</taxon>
        <taxon>Teleostei</taxon>
        <taxon>Neoteleostei</taxon>
        <taxon>Acanthomorphata</taxon>
        <taxon>Carangaria</taxon>
        <taxon>Pleuronectiformes</taxon>
        <taxon>Pleuronectoidei</taxon>
        <taxon>Pleuronectidae</taxon>
        <taxon>Pleuronectes</taxon>
    </lineage>
</organism>
<feature type="region of interest" description="Disordered" evidence="1">
    <location>
        <begin position="151"/>
        <end position="178"/>
    </location>
</feature>
<evidence type="ECO:0000313" key="2">
    <source>
        <dbReference type="EMBL" id="CAB1435514.1"/>
    </source>
</evidence>
<keyword evidence="3" id="KW-1185">Reference proteome</keyword>
<feature type="region of interest" description="Disordered" evidence="1">
    <location>
        <begin position="1"/>
        <end position="38"/>
    </location>
</feature>
<comment type="caution">
    <text evidence="2">The sequence shown here is derived from an EMBL/GenBank/DDBJ whole genome shotgun (WGS) entry which is preliminary data.</text>
</comment>
<gene>
    <name evidence="2" type="ORF">PLEPLA_LOCUS23584</name>
</gene>
<dbReference type="EMBL" id="CADEAL010001779">
    <property type="protein sequence ID" value="CAB1435514.1"/>
    <property type="molecule type" value="Genomic_DNA"/>
</dbReference>
<dbReference type="AlphaFoldDB" id="A0A9N7USH0"/>
<protein>
    <submittedName>
        <fullName evidence="2">Uncharacterized protein</fullName>
    </submittedName>
</protein>
<name>A0A9N7USH0_PLEPL</name>
<evidence type="ECO:0000256" key="1">
    <source>
        <dbReference type="SAM" id="MobiDB-lite"/>
    </source>
</evidence>
<feature type="compositionally biased region" description="Polar residues" evidence="1">
    <location>
        <begin position="151"/>
        <end position="163"/>
    </location>
</feature>
<sequence>MKEKAGGGRAGLERQRVRGGRQREGESEGDEGRREGGDAIARFQLPFVGLSADVTSCSLAWRVPERGTSPPAPSSATFQRSLVRHMQNREGDLRLDVRVAAREEGARLQRRKEKVVIATADDGASTCSAGPFNHPDRGSSNASEIKSGFLNISSSSTAPSTRLCSHHRPNPNTHLQPEVPARSPLHVEVAPWSQSPVLF</sequence>
<reference evidence="2" key="1">
    <citation type="submission" date="2020-03" db="EMBL/GenBank/DDBJ databases">
        <authorList>
            <person name="Weist P."/>
        </authorList>
    </citation>
    <scope>NUCLEOTIDE SEQUENCE</scope>
</reference>
<accession>A0A9N7USH0</accession>
<evidence type="ECO:0000313" key="3">
    <source>
        <dbReference type="Proteomes" id="UP001153269"/>
    </source>
</evidence>
<proteinExistence type="predicted"/>